<reference evidence="14" key="1">
    <citation type="submission" date="2023-03" db="EMBL/GenBank/DDBJ databases">
        <authorList>
            <person name="Shen W."/>
            <person name="Cai J."/>
        </authorList>
    </citation>
    <scope>NUCLEOTIDE SEQUENCE</scope>
    <source>
        <strain evidence="14">P82-2</strain>
    </source>
</reference>
<dbReference type="InterPro" id="IPR013497">
    <property type="entry name" value="Topo_IA_cen"/>
</dbReference>
<dbReference type="RefSeq" id="WP_071519125.1">
    <property type="nucleotide sequence ID" value="NZ_JARQAG010000002.1"/>
</dbReference>
<dbReference type="NCBIfam" id="NF005829">
    <property type="entry name" value="PRK07726.1"/>
    <property type="match status" value="1"/>
</dbReference>
<dbReference type="PROSITE" id="PS00396">
    <property type="entry name" value="TOPO_IA_1"/>
    <property type="match status" value="1"/>
</dbReference>
<dbReference type="CDD" id="cd03362">
    <property type="entry name" value="TOPRIM_TopoIA_TopoIII"/>
    <property type="match status" value="1"/>
</dbReference>
<dbReference type="GO" id="GO:0043597">
    <property type="term" value="C:cytoplasmic replication fork"/>
    <property type="evidence" value="ECO:0007669"/>
    <property type="project" value="TreeGrafter"/>
</dbReference>
<dbReference type="Proteomes" id="UP001180515">
    <property type="component" value="Unassembled WGS sequence"/>
</dbReference>
<keyword evidence="8" id="KW-0413">Isomerase</keyword>
<dbReference type="EC" id="5.6.2.1" evidence="3"/>
<dbReference type="InterPro" id="IPR000380">
    <property type="entry name" value="Topo_IA"/>
</dbReference>
<dbReference type="InterPro" id="IPR005738">
    <property type="entry name" value="TopoIII"/>
</dbReference>
<evidence type="ECO:0000256" key="11">
    <source>
        <dbReference type="ARBA" id="ARBA00032235"/>
    </source>
</evidence>
<proteinExistence type="inferred from homology"/>
<dbReference type="NCBIfam" id="TIGR01056">
    <property type="entry name" value="topB"/>
    <property type="match status" value="1"/>
</dbReference>
<evidence type="ECO:0000256" key="4">
    <source>
        <dbReference type="ARBA" id="ARBA00022723"/>
    </source>
</evidence>
<dbReference type="GO" id="GO:0006265">
    <property type="term" value="P:DNA topological change"/>
    <property type="evidence" value="ECO:0007669"/>
    <property type="project" value="InterPro"/>
</dbReference>
<evidence type="ECO:0000259" key="13">
    <source>
        <dbReference type="PROSITE" id="PS52039"/>
    </source>
</evidence>
<dbReference type="SMART" id="SM00493">
    <property type="entry name" value="TOPRIM"/>
    <property type="match status" value="1"/>
</dbReference>
<comment type="catalytic activity">
    <reaction evidence="1">
        <text>ATP-independent breakage of single-stranded DNA, followed by passage and rejoining.</text>
        <dbReference type="EC" id="5.6.2.1"/>
    </reaction>
</comment>
<dbReference type="GO" id="GO:0006310">
    <property type="term" value="P:DNA recombination"/>
    <property type="evidence" value="ECO:0007669"/>
    <property type="project" value="TreeGrafter"/>
</dbReference>
<dbReference type="SUPFAM" id="SSF56712">
    <property type="entry name" value="Prokaryotic type I DNA topoisomerase"/>
    <property type="match status" value="1"/>
</dbReference>
<evidence type="ECO:0000256" key="1">
    <source>
        <dbReference type="ARBA" id="ARBA00000213"/>
    </source>
</evidence>
<evidence type="ECO:0000256" key="10">
    <source>
        <dbReference type="ARBA" id="ARBA00031985"/>
    </source>
</evidence>
<dbReference type="Gene3D" id="1.10.460.10">
    <property type="entry name" value="Topoisomerase I, domain 2"/>
    <property type="match status" value="1"/>
</dbReference>
<name>A0AAE4HW87_9STRE</name>
<evidence type="ECO:0000256" key="5">
    <source>
        <dbReference type="ARBA" id="ARBA00022842"/>
    </source>
</evidence>
<evidence type="ECO:0000256" key="9">
    <source>
        <dbReference type="ARBA" id="ARBA00030003"/>
    </source>
</evidence>
<dbReference type="PANTHER" id="PTHR11390">
    <property type="entry name" value="PROKARYOTIC DNA TOPOISOMERASE"/>
    <property type="match status" value="1"/>
</dbReference>
<dbReference type="SMART" id="SM00436">
    <property type="entry name" value="TOP1Bc"/>
    <property type="match status" value="1"/>
</dbReference>
<evidence type="ECO:0000256" key="3">
    <source>
        <dbReference type="ARBA" id="ARBA00012891"/>
    </source>
</evidence>
<evidence type="ECO:0000256" key="8">
    <source>
        <dbReference type="ARBA" id="ARBA00023235"/>
    </source>
</evidence>
<comment type="caution">
    <text evidence="14">The sequence shown here is derived from an EMBL/GenBank/DDBJ whole genome shotgun (WGS) entry which is preliminary data.</text>
</comment>
<organism evidence="14 15">
    <name type="scientific">Streptococcus parauberis</name>
    <dbReference type="NCBI Taxonomy" id="1348"/>
    <lineage>
        <taxon>Bacteria</taxon>
        <taxon>Bacillati</taxon>
        <taxon>Bacillota</taxon>
        <taxon>Bacilli</taxon>
        <taxon>Lactobacillales</taxon>
        <taxon>Streptococcaceae</taxon>
        <taxon>Streptococcus</taxon>
    </lineage>
</organism>
<evidence type="ECO:0000256" key="7">
    <source>
        <dbReference type="ARBA" id="ARBA00023125"/>
    </source>
</evidence>
<dbReference type="SMART" id="SM00437">
    <property type="entry name" value="TOP1Ac"/>
    <property type="match status" value="1"/>
</dbReference>
<dbReference type="InterPro" id="IPR013826">
    <property type="entry name" value="Topo_IA_cen_sub3"/>
</dbReference>
<dbReference type="Gene3D" id="1.10.290.10">
    <property type="entry name" value="Topoisomerase I, domain 4"/>
    <property type="match status" value="1"/>
</dbReference>
<dbReference type="Gene3D" id="3.40.50.140">
    <property type="match status" value="1"/>
</dbReference>
<dbReference type="GO" id="GO:0006281">
    <property type="term" value="P:DNA repair"/>
    <property type="evidence" value="ECO:0007669"/>
    <property type="project" value="TreeGrafter"/>
</dbReference>
<dbReference type="Pfam" id="PF01131">
    <property type="entry name" value="Topoisom_bac"/>
    <property type="match status" value="1"/>
</dbReference>
<comment type="similarity">
    <text evidence="2">Belongs to the type IA topoisomerase family.</text>
</comment>
<dbReference type="InterPro" id="IPR023406">
    <property type="entry name" value="Topo_IA_AS"/>
</dbReference>
<gene>
    <name evidence="14" type="ORF">P7G31_01900</name>
</gene>
<dbReference type="InterPro" id="IPR006171">
    <property type="entry name" value="TOPRIM_dom"/>
</dbReference>
<accession>A0AAE4HW87</accession>
<evidence type="ECO:0000256" key="2">
    <source>
        <dbReference type="ARBA" id="ARBA00009446"/>
    </source>
</evidence>
<dbReference type="InterPro" id="IPR003601">
    <property type="entry name" value="Topo_IA_2"/>
</dbReference>
<dbReference type="GO" id="GO:0003677">
    <property type="term" value="F:DNA binding"/>
    <property type="evidence" value="ECO:0007669"/>
    <property type="project" value="UniProtKB-KW"/>
</dbReference>
<evidence type="ECO:0000313" key="15">
    <source>
        <dbReference type="Proteomes" id="UP001180515"/>
    </source>
</evidence>
<dbReference type="Pfam" id="PF01751">
    <property type="entry name" value="Toprim"/>
    <property type="match status" value="1"/>
</dbReference>
<dbReference type="InterPro" id="IPR023405">
    <property type="entry name" value="Topo_IA_core_domain"/>
</dbReference>
<dbReference type="GO" id="GO:0046872">
    <property type="term" value="F:metal ion binding"/>
    <property type="evidence" value="ECO:0007669"/>
    <property type="project" value="UniProtKB-KW"/>
</dbReference>
<evidence type="ECO:0000313" key="14">
    <source>
        <dbReference type="EMBL" id="MDT2731006.1"/>
    </source>
</evidence>
<keyword evidence="6" id="KW-0799">Topoisomerase</keyword>
<evidence type="ECO:0000256" key="6">
    <source>
        <dbReference type="ARBA" id="ARBA00023029"/>
    </source>
</evidence>
<dbReference type="InterPro" id="IPR003602">
    <property type="entry name" value="Topo_IA_DNA-bd_dom"/>
</dbReference>
<evidence type="ECO:0000256" key="12">
    <source>
        <dbReference type="ARBA" id="ARBA00032877"/>
    </source>
</evidence>
<dbReference type="EMBL" id="JARQAG010000002">
    <property type="protein sequence ID" value="MDT2731006.1"/>
    <property type="molecule type" value="Genomic_DNA"/>
</dbReference>
<dbReference type="CDD" id="cd00186">
    <property type="entry name" value="TOP1Ac"/>
    <property type="match status" value="1"/>
</dbReference>
<sequence>MVTVILAEKPSQALAYASAFQSSEKNDGYFNIKDPMFSEETFVTFGFGHLVELATPGEYKEEWAKWDLTNLPIFPEQYQFVVTQDKKKQFNIVAGLLKKASTIVVATDSDREGENIAWSIINQAGAHTSDKTFKRLWINSLEKEAIREGFKNLKDGQDYYPYYKEAQTRQIADWLIGMNGSPLYSLYLQKSGIAESFSLGRVQTPTLYMIYKRQREIEQFVKEPYFELAASFKTVNQEIFKGTLKPNQSFSTKEELKNFMVNSGANKQGKSIVDDVTIKEKKMSSPLLFSLSLLQSQANKLFKASADETLKAVQFLYEAKLLTYPRTDCNYITANEFDYLKANLDRYKALLGIEIETLNQFPKKRYVDDNKVQEHHAIVLTKQVPTKEAFEKLTELQKNIYLLIAKTTIAMFLDDYRYSETIIKVKIKNLSFETKGKTPMDPGWKVLFDSSEEEKEVLLPDLRKNDPLNYQLEEVKKETRPPKLFTEGTLITAMKSAGKTVEDQKEQEILKDIEGIGTEATRAGIIETLKQKKYIFTFKNNLLVSEKGKLLCMAIENEPLLTSGEMTAKWETYLKKIGQSIPGVSQEKFVGSIQKFVRHLIEVVPGQIEQMDFTAYKEAKQKEEEKKTIGICPICQEGVLKQKKGFYGCSRYPDCSFTIFDNFRHQKLTKTNLIDLINGKETVVKGVKNKDKTKTYNAVVKLIDGKLEQQGFSKNK</sequence>
<dbReference type="PANTHER" id="PTHR11390:SF21">
    <property type="entry name" value="DNA TOPOISOMERASE 3-ALPHA"/>
    <property type="match status" value="1"/>
</dbReference>
<dbReference type="GO" id="GO:0003917">
    <property type="term" value="F:DNA topoisomerase type I (single strand cut, ATP-independent) activity"/>
    <property type="evidence" value="ECO:0007669"/>
    <property type="project" value="UniProtKB-EC"/>
</dbReference>
<keyword evidence="4" id="KW-0479">Metal-binding</keyword>
<keyword evidence="5" id="KW-0460">Magnesium</keyword>
<dbReference type="InterPro" id="IPR013825">
    <property type="entry name" value="Topo_IA_cen_sub2"/>
</dbReference>
<dbReference type="InterPro" id="IPR034144">
    <property type="entry name" value="TOPRIM_TopoIII"/>
</dbReference>
<dbReference type="InterPro" id="IPR013824">
    <property type="entry name" value="Topo_IA_cen_sub1"/>
</dbReference>
<dbReference type="Gene3D" id="2.70.20.10">
    <property type="entry name" value="Topoisomerase I, domain 3"/>
    <property type="match status" value="1"/>
</dbReference>
<feature type="domain" description="Topo IA-type catalytic" evidence="13">
    <location>
        <begin position="159"/>
        <end position="601"/>
    </location>
</feature>
<keyword evidence="7" id="KW-0238">DNA-binding</keyword>
<dbReference type="PROSITE" id="PS52039">
    <property type="entry name" value="TOPO_IA_2"/>
    <property type="match status" value="1"/>
</dbReference>
<dbReference type="PRINTS" id="PR00417">
    <property type="entry name" value="PRTPISMRASEI"/>
</dbReference>
<protein>
    <recommendedName>
        <fullName evidence="3">DNA topoisomerase</fullName>
        <ecNumber evidence="3">5.6.2.1</ecNumber>
    </recommendedName>
    <alternativeName>
        <fullName evidence="12">Omega-protein</fullName>
    </alternativeName>
    <alternativeName>
        <fullName evidence="11">Relaxing enzyme</fullName>
    </alternativeName>
    <alternativeName>
        <fullName evidence="9">Swivelase</fullName>
    </alternativeName>
    <alternativeName>
        <fullName evidence="10">Untwisting enzyme</fullName>
    </alternativeName>
</protein>
<dbReference type="AlphaFoldDB" id="A0AAE4HW87"/>